<dbReference type="EMBL" id="GGYP01003911">
    <property type="protein sequence ID" value="MDE48682.1"/>
    <property type="molecule type" value="Transcribed_RNA"/>
</dbReference>
<sequence length="510" mass="56817">MTATRLAGDRLISRQRWPSRCGYIIGAFIALCLIYVVSAAPESSQQQVNSSSSSYSITSPASQQPQNLQSISKWLRLGSSQQRNGSAQAPNSATAPASGVAVEVSPPPSNMLFQYLPANRKPTQSQVLQPPRSQQQQQPQAAASTSHTLVATANRNTKLELTDQSSSPTNMLLDDDSDQFNLFVSNTCERDFMLVRVRTSRPFYGVIHTLNYRRKPRCSLEGDGALDYQLNISHALDSRDPAHCGVIKLRKQSEQGGEPGELLSVVLAIRVHRNVELSDDKFLVLNCTNRCRLFDCSSVGHPTNRQRQQLSQAQEESPIRQRNQQQLEKEFDVEVATSQDQTSWWARAAAKRAGGQQQRAPGENQAATNTNQNNNTCSVWRFPWLLALVCCLAILLIGAAISNCIFCLTLSARSPPTTKTKPTSDDIQTDDDRGQHNQRRKQSTQQKYINYDNSEYYRPVDVTYLQAKDGTRRARLENNRRSNNSSSNGSHQRSHTHSKSNLGAKTSPKR</sequence>
<gene>
    <name evidence="3" type="ORF">g.11709</name>
</gene>
<dbReference type="PANTHER" id="PTHR46560:SF9">
    <property type="entry name" value="ZP DOMAIN-CONTAINING PROTEIN"/>
    <property type="match status" value="1"/>
</dbReference>
<accession>A0A6G1SFD6</accession>
<feature type="region of interest" description="Disordered" evidence="1">
    <location>
        <begin position="467"/>
        <end position="510"/>
    </location>
</feature>
<feature type="compositionally biased region" description="Low complexity" evidence="1">
    <location>
        <begin position="124"/>
        <end position="144"/>
    </location>
</feature>
<feature type="compositionally biased region" description="Polar residues" evidence="1">
    <location>
        <begin position="79"/>
        <end position="95"/>
    </location>
</feature>
<evidence type="ECO:0000313" key="3">
    <source>
        <dbReference type="EMBL" id="MDE48682.1"/>
    </source>
</evidence>
<feature type="region of interest" description="Disordered" evidence="1">
    <location>
        <begin position="348"/>
        <end position="372"/>
    </location>
</feature>
<keyword evidence="2" id="KW-0812">Transmembrane</keyword>
<evidence type="ECO:0000256" key="1">
    <source>
        <dbReference type="SAM" id="MobiDB-lite"/>
    </source>
</evidence>
<name>A0A6G1SFD6_9ACAR</name>
<evidence type="ECO:0000256" key="2">
    <source>
        <dbReference type="SAM" id="Phobius"/>
    </source>
</evidence>
<keyword evidence="2" id="KW-1133">Transmembrane helix</keyword>
<feature type="region of interest" description="Disordered" evidence="1">
    <location>
        <begin position="415"/>
        <end position="446"/>
    </location>
</feature>
<organism evidence="3">
    <name type="scientific">Aceria tosichella</name>
    <name type="common">wheat curl mite</name>
    <dbReference type="NCBI Taxonomy" id="561515"/>
    <lineage>
        <taxon>Eukaryota</taxon>
        <taxon>Metazoa</taxon>
        <taxon>Ecdysozoa</taxon>
        <taxon>Arthropoda</taxon>
        <taxon>Chelicerata</taxon>
        <taxon>Arachnida</taxon>
        <taxon>Acari</taxon>
        <taxon>Acariformes</taxon>
        <taxon>Trombidiformes</taxon>
        <taxon>Prostigmata</taxon>
        <taxon>Eupodina</taxon>
        <taxon>Eriophyoidea</taxon>
        <taxon>Eriophyidae</taxon>
        <taxon>Eriophyinae</taxon>
        <taxon>Aceriini</taxon>
        <taxon>Aceria</taxon>
    </lineage>
</organism>
<reference evidence="3" key="1">
    <citation type="submission" date="2018-10" db="EMBL/GenBank/DDBJ databases">
        <title>Transcriptome assembly of Aceria tosichella (Wheat curl mite) Type 2.</title>
        <authorList>
            <person name="Scully E.D."/>
            <person name="Geib S.M."/>
            <person name="Palmer N.A."/>
            <person name="Gupta A.K."/>
            <person name="Sarath G."/>
            <person name="Tatineni S."/>
        </authorList>
    </citation>
    <scope>NUCLEOTIDE SEQUENCE</scope>
    <source>
        <strain evidence="3">LincolnNE</strain>
    </source>
</reference>
<feature type="region of interest" description="Disordered" evidence="1">
    <location>
        <begin position="302"/>
        <end position="325"/>
    </location>
</feature>
<protein>
    <recommendedName>
        <fullName evidence="4">ZP domain-containing protein</fullName>
    </recommendedName>
</protein>
<evidence type="ECO:0008006" key="4">
    <source>
        <dbReference type="Google" id="ProtNLM"/>
    </source>
</evidence>
<feature type="region of interest" description="Disordered" evidence="1">
    <location>
        <begin position="122"/>
        <end position="147"/>
    </location>
</feature>
<proteinExistence type="predicted"/>
<dbReference type="PANTHER" id="PTHR46560">
    <property type="entry name" value="CYPHER, ISOFORM B"/>
    <property type="match status" value="1"/>
</dbReference>
<feature type="transmembrane region" description="Helical" evidence="2">
    <location>
        <begin position="384"/>
        <end position="411"/>
    </location>
</feature>
<dbReference type="AlphaFoldDB" id="A0A6G1SFD6"/>
<feature type="compositionally biased region" description="Low complexity" evidence="1">
    <location>
        <begin position="481"/>
        <end position="491"/>
    </location>
</feature>
<feature type="compositionally biased region" description="Basic and acidic residues" evidence="1">
    <location>
        <begin position="469"/>
        <end position="480"/>
    </location>
</feature>
<feature type="transmembrane region" description="Helical" evidence="2">
    <location>
        <begin position="21"/>
        <end position="40"/>
    </location>
</feature>
<feature type="region of interest" description="Disordered" evidence="1">
    <location>
        <begin position="79"/>
        <end position="103"/>
    </location>
</feature>
<keyword evidence="2" id="KW-0472">Membrane</keyword>